<proteinExistence type="predicted"/>
<dbReference type="eggNOG" id="COG0726">
    <property type="taxonomic scope" value="Bacteria"/>
</dbReference>
<dbReference type="GO" id="GO:0005576">
    <property type="term" value="C:extracellular region"/>
    <property type="evidence" value="ECO:0007669"/>
    <property type="project" value="UniProtKB-SubCell"/>
</dbReference>
<dbReference type="AlphaFoldDB" id="C7LPQ7"/>
<dbReference type="OrthoDB" id="9776235at2"/>
<protein>
    <submittedName>
        <fullName evidence="4">Polysaccharide deacetylase</fullName>
    </submittedName>
</protein>
<dbReference type="CDD" id="cd10969">
    <property type="entry name" value="CE4_Ecf1_like_5s"/>
    <property type="match status" value="1"/>
</dbReference>
<dbReference type="HOGENOM" id="CLU_030024_3_0_7"/>
<evidence type="ECO:0000256" key="1">
    <source>
        <dbReference type="ARBA" id="ARBA00004613"/>
    </source>
</evidence>
<sequence>MSRPGTSSVMFHTVGVPDRRWAWSFLTVPWQLFDAQLRALRRFGYRSVFLREYMDIALAGRLGQERVVSLTFDDGYLDNWVYAAPLLKKHGFCATIFASTDFVDPASEPRPQFDPLRPDSARLPGAGFLSWSEMRALEQSGVMEIQSHGITHTWYPCGPGIVDFRHPGDTHYWMDWNASPADKWRYLDFKSDPGVWGEPVYEHAKSMDGPVYYPDERVGQALREFAAARGRSFFDRPDWRDELRAKAEELMKTCTRTGLETHDEFMLRVRRELADSKTVLEENLGKKIDFFCWPGGGYTEEVFDAAAEYYVGTTVGSRERLRPAALDAKGCFRFSRVGPPGVEGRMGFRYLGPWLLPLFLEEVRGGSRLARLFRGGGKLAVENWEKMKIAMLGRVRDESCHE</sequence>
<dbReference type="STRING" id="525897.Dbac_2204"/>
<dbReference type="InterPro" id="IPR002509">
    <property type="entry name" value="NODB_dom"/>
</dbReference>
<dbReference type="Proteomes" id="UP000002216">
    <property type="component" value="Chromosome"/>
</dbReference>
<name>C7LPQ7_DESBD</name>
<dbReference type="SUPFAM" id="SSF88713">
    <property type="entry name" value="Glycoside hydrolase/deacetylase"/>
    <property type="match status" value="1"/>
</dbReference>
<evidence type="ECO:0000313" key="4">
    <source>
        <dbReference type="EMBL" id="ACU90286.1"/>
    </source>
</evidence>
<dbReference type="InterPro" id="IPR051398">
    <property type="entry name" value="Polysacch_Deacetylase"/>
</dbReference>
<dbReference type="InterPro" id="IPR011330">
    <property type="entry name" value="Glyco_hydro/deAcase_b/a-brl"/>
</dbReference>
<keyword evidence="5" id="KW-1185">Reference proteome</keyword>
<dbReference type="Pfam" id="PF01522">
    <property type="entry name" value="Polysacc_deac_1"/>
    <property type="match status" value="1"/>
</dbReference>
<dbReference type="GO" id="GO:0016810">
    <property type="term" value="F:hydrolase activity, acting on carbon-nitrogen (but not peptide) bonds"/>
    <property type="evidence" value="ECO:0007669"/>
    <property type="project" value="InterPro"/>
</dbReference>
<comment type="subcellular location">
    <subcellularLocation>
        <location evidence="1">Secreted</location>
    </subcellularLocation>
</comment>
<accession>C7LPQ7</accession>
<dbReference type="PANTHER" id="PTHR34216:SF3">
    <property type="entry name" value="POLY-BETA-1,6-N-ACETYL-D-GLUCOSAMINE N-DEACETYLASE"/>
    <property type="match status" value="1"/>
</dbReference>
<evidence type="ECO:0000256" key="2">
    <source>
        <dbReference type="ARBA" id="ARBA00022729"/>
    </source>
</evidence>
<dbReference type="GO" id="GO:0005975">
    <property type="term" value="P:carbohydrate metabolic process"/>
    <property type="evidence" value="ECO:0007669"/>
    <property type="project" value="InterPro"/>
</dbReference>
<gene>
    <name evidence="4" type="ordered locus">Dbac_2204</name>
</gene>
<dbReference type="Gene3D" id="3.20.20.370">
    <property type="entry name" value="Glycoside hydrolase/deacetylase"/>
    <property type="match status" value="1"/>
</dbReference>
<dbReference type="EMBL" id="CP001629">
    <property type="protein sequence ID" value="ACU90286.1"/>
    <property type="molecule type" value="Genomic_DNA"/>
</dbReference>
<dbReference type="KEGG" id="dba:Dbac_2204"/>
<evidence type="ECO:0000313" key="5">
    <source>
        <dbReference type="Proteomes" id="UP000002216"/>
    </source>
</evidence>
<dbReference type="RefSeq" id="WP_015774375.1">
    <property type="nucleotide sequence ID" value="NC_013173.1"/>
</dbReference>
<reference evidence="4 5" key="1">
    <citation type="journal article" date="2009" name="Stand. Genomic Sci.">
        <title>Complete genome sequence of Desulfomicrobium baculatum type strain (X).</title>
        <authorList>
            <person name="Copeland A."/>
            <person name="Spring S."/>
            <person name="Goker M."/>
            <person name="Schneider S."/>
            <person name="Lapidus A."/>
            <person name="Del Rio T.G."/>
            <person name="Tice H."/>
            <person name="Cheng J.F."/>
            <person name="Chen F."/>
            <person name="Nolan M."/>
            <person name="Bruce D."/>
            <person name="Goodwin L."/>
            <person name="Pitluck S."/>
            <person name="Ivanova N."/>
            <person name="Mavrommatis K."/>
            <person name="Ovchinnikova G."/>
            <person name="Pati A."/>
            <person name="Chen A."/>
            <person name="Palaniappan K."/>
            <person name="Land M."/>
            <person name="Hauser L."/>
            <person name="Chang Y.J."/>
            <person name="Jeffries C.C."/>
            <person name="Meincke L."/>
            <person name="Sims D."/>
            <person name="Brettin T."/>
            <person name="Detter J.C."/>
            <person name="Han C."/>
            <person name="Chain P."/>
            <person name="Bristow J."/>
            <person name="Eisen J.A."/>
            <person name="Markowitz V."/>
            <person name="Hugenholtz P."/>
            <person name="Kyrpides N.C."/>
            <person name="Klenk H.P."/>
            <person name="Lucas S."/>
        </authorList>
    </citation>
    <scope>NUCLEOTIDE SEQUENCE [LARGE SCALE GENOMIC DNA]</scope>
    <source>
        <strain evidence="5">DSM 4028 / VKM B-1378 / X</strain>
    </source>
</reference>
<feature type="domain" description="NodB homology" evidence="3">
    <location>
        <begin position="64"/>
        <end position="155"/>
    </location>
</feature>
<keyword evidence="2" id="KW-0732">Signal</keyword>
<dbReference type="PANTHER" id="PTHR34216">
    <property type="match status" value="1"/>
</dbReference>
<evidence type="ECO:0000259" key="3">
    <source>
        <dbReference type="Pfam" id="PF01522"/>
    </source>
</evidence>
<organism evidence="4 5">
    <name type="scientific">Desulfomicrobium baculatum (strain DSM 4028 / VKM B-1378 / X)</name>
    <name type="common">Desulfovibrio baculatus</name>
    <dbReference type="NCBI Taxonomy" id="525897"/>
    <lineage>
        <taxon>Bacteria</taxon>
        <taxon>Pseudomonadati</taxon>
        <taxon>Thermodesulfobacteriota</taxon>
        <taxon>Desulfovibrionia</taxon>
        <taxon>Desulfovibrionales</taxon>
        <taxon>Desulfomicrobiaceae</taxon>
        <taxon>Desulfomicrobium</taxon>
    </lineage>
</organism>